<dbReference type="Proteomes" id="UP000735302">
    <property type="component" value="Unassembled WGS sequence"/>
</dbReference>
<proteinExistence type="predicted"/>
<comment type="caution">
    <text evidence="1">The sequence shown here is derived from an EMBL/GenBank/DDBJ whole genome shotgun (WGS) entry which is preliminary data.</text>
</comment>
<evidence type="ECO:0000313" key="1">
    <source>
        <dbReference type="EMBL" id="GFO34878.1"/>
    </source>
</evidence>
<keyword evidence="2" id="KW-1185">Reference proteome</keyword>
<organism evidence="1 2">
    <name type="scientific">Plakobranchus ocellatus</name>
    <dbReference type="NCBI Taxonomy" id="259542"/>
    <lineage>
        <taxon>Eukaryota</taxon>
        <taxon>Metazoa</taxon>
        <taxon>Spiralia</taxon>
        <taxon>Lophotrochozoa</taxon>
        <taxon>Mollusca</taxon>
        <taxon>Gastropoda</taxon>
        <taxon>Heterobranchia</taxon>
        <taxon>Euthyneura</taxon>
        <taxon>Panpulmonata</taxon>
        <taxon>Sacoglossa</taxon>
        <taxon>Placobranchoidea</taxon>
        <taxon>Plakobranchidae</taxon>
        <taxon>Plakobranchus</taxon>
    </lineage>
</organism>
<dbReference type="EMBL" id="BLXT01006948">
    <property type="protein sequence ID" value="GFO34878.1"/>
    <property type="molecule type" value="Genomic_DNA"/>
</dbReference>
<dbReference type="AlphaFoldDB" id="A0AAV4CSQ2"/>
<name>A0AAV4CSQ2_9GAST</name>
<sequence>MECISVRLGWPRAATEGVSRFYGEVFNSCATNIPCYRQRREVLHIRHGISIHQTPGLLPLAELRSCTFTCTETIGWVRLTH</sequence>
<gene>
    <name evidence="1" type="ORF">PoB_006138300</name>
</gene>
<reference evidence="1 2" key="1">
    <citation type="journal article" date="2021" name="Elife">
        <title>Chloroplast acquisition without the gene transfer in kleptoplastic sea slugs, Plakobranchus ocellatus.</title>
        <authorList>
            <person name="Maeda T."/>
            <person name="Takahashi S."/>
            <person name="Yoshida T."/>
            <person name="Shimamura S."/>
            <person name="Takaki Y."/>
            <person name="Nagai Y."/>
            <person name="Toyoda A."/>
            <person name="Suzuki Y."/>
            <person name="Arimoto A."/>
            <person name="Ishii H."/>
            <person name="Satoh N."/>
            <person name="Nishiyama T."/>
            <person name="Hasebe M."/>
            <person name="Maruyama T."/>
            <person name="Minagawa J."/>
            <person name="Obokata J."/>
            <person name="Shigenobu S."/>
        </authorList>
    </citation>
    <scope>NUCLEOTIDE SEQUENCE [LARGE SCALE GENOMIC DNA]</scope>
</reference>
<evidence type="ECO:0000313" key="2">
    <source>
        <dbReference type="Proteomes" id="UP000735302"/>
    </source>
</evidence>
<accession>A0AAV4CSQ2</accession>
<protein>
    <submittedName>
        <fullName evidence="1">Uncharacterized protein</fullName>
    </submittedName>
</protein>